<proteinExistence type="predicted"/>
<feature type="compositionally biased region" description="Polar residues" evidence="1">
    <location>
        <begin position="342"/>
        <end position="364"/>
    </location>
</feature>
<evidence type="ECO:0000313" key="3">
    <source>
        <dbReference type="Proteomes" id="UP001634394"/>
    </source>
</evidence>
<feature type="region of interest" description="Disordered" evidence="1">
    <location>
        <begin position="283"/>
        <end position="304"/>
    </location>
</feature>
<name>A0ABD3VDT6_SINWO</name>
<dbReference type="AlphaFoldDB" id="A0ABD3VDT6"/>
<gene>
    <name evidence="2" type="ORF">ACJMK2_009942</name>
</gene>
<feature type="region of interest" description="Disordered" evidence="1">
    <location>
        <begin position="25"/>
        <end position="46"/>
    </location>
</feature>
<organism evidence="2 3">
    <name type="scientific">Sinanodonta woodiana</name>
    <name type="common">Chinese pond mussel</name>
    <name type="synonym">Anodonta woodiana</name>
    <dbReference type="NCBI Taxonomy" id="1069815"/>
    <lineage>
        <taxon>Eukaryota</taxon>
        <taxon>Metazoa</taxon>
        <taxon>Spiralia</taxon>
        <taxon>Lophotrochozoa</taxon>
        <taxon>Mollusca</taxon>
        <taxon>Bivalvia</taxon>
        <taxon>Autobranchia</taxon>
        <taxon>Heteroconchia</taxon>
        <taxon>Palaeoheterodonta</taxon>
        <taxon>Unionida</taxon>
        <taxon>Unionoidea</taxon>
        <taxon>Unionidae</taxon>
        <taxon>Unioninae</taxon>
        <taxon>Sinanodonta</taxon>
    </lineage>
</organism>
<comment type="caution">
    <text evidence="2">The sequence shown here is derived from an EMBL/GenBank/DDBJ whole genome shotgun (WGS) entry which is preliminary data.</text>
</comment>
<feature type="compositionally biased region" description="Polar residues" evidence="1">
    <location>
        <begin position="31"/>
        <end position="46"/>
    </location>
</feature>
<feature type="region of interest" description="Disordered" evidence="1">
    <location>
        <begin position="621"/>
        <end position="643"/>
    </location>
</feature>
<dbReference type="EMBL" id="JBJQND010000012">
    <property type="protein sequence ID" value="KAL3859744.1"/>
    <property type="molecule type" value="Genomic_DNA"/>
</dbReference>
<keyword evidence="3" id="KW-1185">Reference proteome</keyword>
<dbReference type="Proteomes" id="UP001634394">
    <property type="component" value="Unassembled WGS sequence"/>
</dbReference>
<sequence length="700" mass="77402">MTHRNSKTPRTYIEGFIATAVTDKTQKVQRTRQATEQTPDQPDNTILLNRHFGVGLVNSLIIQAAGDSDVTPRQMIEDFMHSNQTAVPSVRRKKGRSLDQSILPSENSSLRSTRSSFPSNPNVSRYGDKETPRTYIEGYLAAVGSDVEETPALLPKRKKPSKRRSVLDIPSFSATRSYSSILNDSTDEDLADEPQQIRQPRTRNKIELQVPTNDPVDVNDVDLPLQEDLQRFKRPRTRNRIQLSVPPRQNEAITAVAEVEISSLDTPGGDVTPSAEQNALETPEVGDHTFSPENGSPDQQPGEHITEATREIIREREITNDFREFTTEHSIRFSAPYERQESLTSSDYTKRTSLPQLQTPRSPTVTRSIVQADFSVKPVKSVSAKKGNQSLYAAPSQTLVSLQPVGLPQSDQVSMPQVGMSPTFKVMMSQQNGTPQLTMSSSQLEAKSSHLSQLSVTHTLSQQEIQSRDEHLEALPSSAYAERTSVHQLEASQSPTLTESTSQADLLGNNITPFSATKGNNRSHDSLSQTMVSPHIVLTPQSGRGSILDRENIPTYQVMSEKTGNQQITVLSSPLVAMSSHFSQSRVIRAASQQEIHTREAMDPVGFGQQNRSEFAALHRSSIPPNSEKEVDPSSDLAASPGIMKTSTPVHQEVHIPKSKPRRKKANTVDYTIPPSIVKKLLANISKLKFSKEAVEEVCI</sequence>
<evidence type="ECO:0000256" key="1">
    <source>
        <dbReference type="SAM" id="MobiDB-lite"/>
    </source>
</evidence>
<accession>A0ABD3VDT6</accession>
<protein>
    <submittedName>
        <fullName evidence="2">Uncharacterized protein</fullName>
    </submittedName>
</protein>
<feature type="compositionally biased region" description="Polar residues" evidence="1">
    <location>
        <begin position="486"/>
        <end position="527"/>
    </location>
</feature>
<feature type="compositionally biased region" description="Low complexity" evidence="1">
    <location>
        <begin position="104"/>
        <end position="120"/>
    </location>
</feature>
<feature type="non-terminal residue" evidence="2">
    <location>
        <position position="700"/>
    </location>
</feature>
<feature type="region of interest" description="Disordered" evidence="1">
    <location>
        <begin position="484"/>
        <end position="527"/>
    </location>
</feature>
<reference evidence="2 3" key="1">
    <citation type="submission" date="2024-11" db="EMBL/GenBank/DDBJ databases">
        <title>Chromosome-level genome assembly of the freshwater bivalve Anodonta woodiana.</title>
        <authorList>
            <person name="Chen X."/>
        </authorList>
    </citation>
    <scope>NUCLEOTIDE SEQUENCE [LARGE SCALE GENOMIC DNA]</scope>
    <source>
        <strain evidence="2">MN2024</strain>
        <tissue evidence="2">Gills</tissue>
    </source>
</reference>
<feature type="region of interest" description="Disordered" evidence="1">
    <location>
        <begin position="336"/>
        <end position="364"/>
    </location>
</feature>
<feature type="region of interest" description="Disordered" evidence="1">
    <location>
        <begin position="178"/>
        <end position="202"/>
    </location>
</feature>
<feature type="region of interest" description="Disordered" evidence="1">
    <location>
        <begin position="81"/>
        <end position="130"/>
    </location>
</feature>
<evidence type="ECO:0000313" key="2">
    <source>
        <dbReference type="EMBL" id="KAL3859744.1"/>
    </source>
</evidence>